<protein>
    <submittedName>
        <fullName evidence="1">SFRICE_012127</fullName>
    </submittedName>
</protein>
<accession>A0A2H1WJD2</accession>
<proteinExistence type="predicted"/>
<reference evidence="1" key="1">
    <citation type="submission" date="2016-07" db="EMBL/GenBank/DDBJ databases">
        <authorList>
            <person name="Bretaudeau A."/>
        </authorList>
    </citation>
    <scope>NUCLEOTIDE SEQUENCE</scope>
    <source>
        <strain evidence="1">Rice</strain>
        <tissue evidence="1">Whole body</tissue>
    </source>
</reference>
<gene>
    <name evidence="1" type="ORF">SFRICE_012127</name>
</gene>
<sequence length="86" mass="10000">MLVKPRLKCEGCIKPAARRLGLFQAKDEYECYAESYVKCFWGLCDLHKSHENIHPIKEIKIVTDQPRPQELPYNNARIMHDIAVTS</sequence>
<name>A0A2H1WJD2_SPOFR</name>
<dbReference type="EMBL" id="ODYU01008976">
    <property type="protein sequence ID" value="SOQ53022.1"/>
    <property type="molecule type" value="Genomic_DNA"/>
</dbReference>
<organism evidence="1">
    <name type="scientific">Spodoptera frugiperda</name>
    <name type="common">Fall armyworm</name>
    <dbReference type="NCBI Taxonomy" id="7108"/>
    <lineage>
        <taxon>Eukaryota</taxon>
        <taxon>Metazoa</taxon>
        <taxon>Ecdysozoa</taxon>
        <taxon>Arthropoda</taxon>
        <taxon>Hexapoda</taxon>
        <taxon>Insecta</taxon>
        <taxon>Pterygota</taxon>
        <taxon>Neoptera</taxon>
        <taxon>Endopterygota</taxon>
        <taxon>Lepidoptera</taxon>
        <taxon>Glossata</taxon>
        <taxon>Ditrysia</taxon>
        <taxon>Noctuoidea</taxon>
        <taxon>Noctuidae</taxon>
        <taxon>Amphipyrinae</taxon>
        <taxon>Spodoptera</taxon>
    </lineage>
</organism>
<dbReference type="AlphaFoldDB" id="A0A2H1WJD2"/>
<evidence type="ECO:0000313" key="1">
    <source>
        <dbReference type="EMBL" id="SOQ53022.1"/>
    </source>
</evidence>